<organism evidence="2 3">
    <name type="scientific">Marinobacterium marinum</name>
    <dbReference type="NCBI Taxonomy" id="2756129"/>
    <lineage>
        <taxon>Bacteria</taxon>
        <taxon>Pseudomonadati</taxon>
        <taxon>Pseudomonadota</taxon>
        <taxon>Gammaproteobacteria</taxon>
        <taxon>Oceanospirillales</taxon>
        <taxon>Oceanospirillaceae</taxon>
        <taxon>Marinobacterium</taxon>
    </lineage>
</organism>
<dbReference type="Gene3D" id="1.20.1440.40">
    <property type="entry name" value="YqcC-like"/>
    <property type="match status" value="1"/>
</dbReference>
<evidence type="ECO:0000259" key="1">
    <source>
        <dbReference type="Pfam" id="PF04287"/>
    </source>
</evidence>
<dbReference type="PIRSF" id="PIRSF006257">
    <property type="entry name" value="UCP006257"/>
    <property type="match status" value="1"/>
</dbReference>
<protein>
    <submittedName>
        <fullName evidence="2">YqcC family protein</fullName>
    </submittedName>
</protein>
<sequence length="108" mass="12466">MSQHQHVSALLIQIRTEMQALGFWQTQPPQPAALASREPFCVDTLDFTEWVQWLLLPRLEEMVARQAPLPQNSEIKPMAEEVFKQMQADTSTLLGLIEQLDQRLSTRH</sequence>
<gene>
    <name evidence="2" type="ORF">H1S06_11810</name>
</gene>
<feature type="domain" description="YqcC-like" evidence="1">
    <location>
        <begin position="7"/>
        <end position="102"/>
    </location>
</feature>
<comment type="caution">
    <text evidence="2">The sequence shown here is derived from an EMBL/GenBank/DDBJ whole genome shotgun (WGS) entry which is preliminary data.</text>
</comment>
<dbReference type="AlphaFoldDB" id="A0A7W1WZE1"/>
<evidence type="ECO:0000313" key="2">
    <source>
        <dbReference type="EMBL" id="MBA4503045.1"/>
    </source>
</evidence>
<dbReference type="Proteomes" id="UP000538931">
    <property type="component" value="Unassembled WGS sequence"/>
</dbReference>
<dbReference type="RefSeq" id="WP_181740439.1">
    <property type="nucleotide sequence ID" value="NZ_JACEMT010000052.1"/>
</dbReference>
<dbReference type="GO" id="GO:0044010">
    <property type="term" value="P:single-species biofilm formation"/>
    <property type="evidence" value="ECO:0007669"/>
    <property type="project" value="TreeGrafter"/>
</dbReference>
<dbReference type="Pfam" id="PF04287">
    <property type="entry name" value="DUF446"/>
    <property type="match status" value="1"/>
</dbReference>
<evidence type="ECO:0000313" key="3">
    <source>
        <dbReference type="Proteomes" id="UP000538931"/>
    </source>
</evidence>
<name>A0A7W1WZE1_9GAMM</name>
<dbReference type="PANTHER" id="PTHR39586">
    <property type="entry name" value="CYTOPLASMIC PROTEIN-RELATED"/>
    <property type="match status" value="1"/>
</dbReference>
<dbReference type="EMBL" id="JACEMT010000052">
    <property type="protein sequence ID" value="MBA4503045.1"/>
    <property type="molecule type" value="Genomic_DNA"/>
</dbReference>
<dbReference type="PANTHER" id="PTHR39586:SF1">
    <property type="entry name" value="CYTOPLASMIC PROTEIN"/>
    <property type="match status" value="1"/>
</dbReference>
<dbReference type="InterPro" id="IPR023376">
    <property type="entry name" value="YqcC-like_dom"/>
</dbReference>
<proteinExistence type="predicted"/>
<reference evidence="2 3" key="1">
    <citation type="submission" date="2020-07" db="EMBL/GenBank/DDBJ databases">
        <title>Bacterium isolated from marien macroalgae.</title>
        <authorList>
            <person name="Zhu K."/>
            <person name="Lu D."/>
            <person name="Du Z."/>
        </authorList>
    </citation>
    <scope>NUCLEOTIDE SEQUENCE [LARGE SCALE GENOMIC DNA]</scope>
    <source>
        <strain evidence="2 3">3-1745</strain>
    </source>
</reference>
<dbReference type="SUPFAM" id="SSF158452">
    <property type="entry name" value="YqcC-like"/>
    <property type="match status" value="1"/>
</dbReference>
<accession>A0A7W1WZE1</accession>
<keyword evidence="3" id="KW-1185">Reference proteome</keyword>
<dbReference type="InterPro" id="IPR036814">
    <property type="entry name" value="YqcC-like_sf"/>
</dbReference>
<dbReference type="InterPro" id="IPR007384">
    <property type="entry name" value="UCP006257"/>
</dbReference>